<dbReference type="EMBL" id="MSFK01000002">
    <property type="protein sequence ID" value="PWY95761.1"/>
    <property type="molecule type" value="Genomic_DNA"/>
</dbReference>
<gene>
    <name evidence="1" type="ORF">BO94DRAFT_135745</name>
</gene>
<proteinExistence type="predicted"/>
<dbReference type="RefSeq" id="XP_025472522.1">
    <property type="nucleotide sequence ID" value="XM_025605694.1"/>
</dbReference>
<evidence type="ECO:0000313" key="2">
    <source>
        <dbReference type="Proteomes" id="UP000246702"/>
    </source>
</evidence>
<evidence type="ECO:0000313" key="1">
    <source>
        <dbReference type="EMBL" id="PWY95761.1"/>
    </source>
</evidence>
<sequence>MVSILTQIRLQEGTVVNIHRATTLIQQLETPPTENTDREYTRLGAPQRPRGVPSATCTAYGYIMVHREQPPRCGTRSHEIHYALWQQTHGACGLRDIPVMAWADEQIYGIEHDKMITHEIAGSEIRP</sequence>
<reference evidence="1 2" key="1">
    <citation type="submission" date="2016-12" db="EMBL/GenBank/DDBJ databases">
        <title>The genomes of Aspergillus section Nigri reveals drivers in fungal speciation.</title>
        <authorList>
            <consortium name="DOE Joint Genome Institute"/>
            <person name="Vesth T.C."/>
            <person name="Nybo J."/>
            <person name="Theobald S."/>
            <person name="Brandl J."/>
            <person name="Frisvad J.C."/>
            <person name="Nielsen K.F."/>
            <person name="Lyhne E.K."/>
            <person name="Kogle M.E."/>
            <person name="Kuo A."/>
            <person name="Riley R."/>
            <person name="Clum A."/>
            <person name="Nolan M."/>
            <person name="Lipzen A."/>
            <person name="Salamov A."/>
            <person name="Henrissat B."/>
            <person name="Wiebenga A."/>
            <person name="De Vries R.P."/>
            <person name="Grigoriev I.V."/>
            <person name="Mortensen U.H."/>
            <person name="Andersen M.R."/>
            <person name="Baker S.E."/>
        </authorList>
    </citation>
    <scope>NUCLEOTIDE SEQUENCE [LARGE SCALE GENOMIC DNA]</scope>
    <source>
        <strain evidence="1 2">CBS 115572</strain>
    </source>
</reference>
<comment type="caution">
    <text evidence="1">The sequence shown here is derived from an EMBL/GenBank/DDBJ whole genome shotgun (WGS) entry which is preliminary data.</text>
</comment>
<dbReference type="Proteomes" id="UP000246702">
    <property type="component" value="Unassembled WGS sequence"/>
</dbReference>
<protein>
    <submittedName>
        <fullName evidence="1">Uncharacterized protein</fullName>
    </submittedName>
</protein>
<organism evidence="1 2">
    <name type="scientific">Aspergillus sclerotioniger CBS 115572</name>
    <dbReference type="NCBI Taxonomy" id="1450535"/>
    <lineage>
        <taxon>Eukaryota</taxon>
        <taxon>Fungi</taxon>
        <taxon>Dikarya</taxon>
        <taxon>Ascomycota</taxon>
        <taxon>Pezizomycotina</taxon>
        <taxon>Eurotiomycetes</taxon>
        <taxon>Eurotiomycetidae</taxon>
        <taxon>Eurotiales</taxon>
        <taxon>Aspergillaceae</taxon>
        <taxon>Aspergillus</taxon>
        <taxon>Aspergillus subgen. Circumdati</taxon>
    </lineage>
</organism>
<keyword evidence="2" id="KW-1185">Reference proteome</keyword>
<accession>A0A317XCC2</accession>
<dbReference type="AlphaFoldDB" id="A0A317XCC2"/>
<dbReference type="GeneID" id="37107837"/>
<name>A0A317XCC2_9EURO</name>